<dbReference type="InterPro" id="IPR013986">
    <property type="entry name" value="DExx_box_DNA_helicase_dom_sf"/>
</dbReference>
<evidence type="ECO:0000256" key="6">
    <source>
        <dbReference type="ARBA" id="ARBA00022806"/>
    </source>
</evidence>
<dbReference type="PROSITE" id="PS51217">
    <property type="entry name" value="UVRD_HELICASE_CTER"/>
    <property type="match status" value="1"/>
</dbReference>
<evidence type="ECO:0000256" key="1">
    <source>
        <dbReference type="ARBA" id="ARBA00009922"/>
    </source>
</evidence>
<evidence type="ECO:0000256" key="11">
    <source>
        <dbReference type="ARBA" id="ARBA00023235"/>
    </source>
</evidence>
<keyword evidence="6 15" id="KW-0347">Helicase</keyword>
<dbReference type="Pfam" id="PF00580">
    <property type="entry name" value="UvrD-helicase"/>
    <property type="match status" value="1"/>
</dbReference>
<comment type="caution">
    <text evidence="19">The sequence shown here is derived from an EMBL/GenBank/DDBJ whole genome shotgun (WGS) entry which is preliminary data.</text>
</comment>
<evidence type="ECO:0000256" key="12">
    <source>
        <dbReference type="ARBA" id="ARBA00034617"/>
    </source>
</evidence>
<dbReference type="Gene3D" id="1.10.10.160">
    <property type="match status" value="1"/>
</dbReference>
<keyword evidence="2" id="KW-0540">Nuclease</keyword>
<dbReference type="PANTHER" id="PTHR11070:SF2">
    <property type="entry name" value="ATP-DEPENDENT DNA HELICASE SRS2"/>
    <property type="match status" value="1"/>
</dbReference>
<feature type="domain" description="UvrD-like helicase ATP-binding" evidence="17">
    <location>
        <begin position="1"/>
        <end position="432"/>
    </location>
</feature>
<dbReference type="InterPro" id="IPR014016">
    <property type="entry name" value="UvrD-like_ATP-bd"/>
</dbReference>
<name>A0ABS4YNP4_9MICO</name>
<protein>
    <recommendedName>
        <fullName evidence="13">DNA 3'-5' helicase</fullName>
        <ecNumber evidence="13">5.6.2.4</ecNumber>
    </recommendedName>
</protein>
<evidence type="ECO:0000256" key="3">
    <source>
        <dbReference type="ARBA" id="ARBA00022741"/>
    </source>
</evidence>
<evidence type="ECO:0000256" key="4">
    <source>
        <dbReference type="ARBA" id="ARBA00022763"/>
    </source>
</evidence>
<dbReference type="Gene3D" id="3.90.320.10">
    <property type="match status" value="1"/>
</dbReference>
<dbReference type="InterPro" id="IPR038726">
    <property type="entry name" value="PDDEXK_AddAB-type"/>
</dbReference>
<feature type="binding site" evidence="15">
    <location>
        <begin position="8"/>
        <end position="15"/>
    </location>
    <ligand>
        <name>ATP</name>
        <dbReference type="ChEBI" id="CHEBI:30616"/>
    </ligand>
</feature>
<reference evidence="19 20" key="1">
    <citation type="submission" date="2021-03" db="EMBL/GenBank/DDBJ databases">
        <title>Sequencing the genomes of 1000 actinobacteria strains.</title>
        <authorList>
            <person name="Klenk H.-P."/>
        </authorList>
    </citation>
    <scope>NUCLEOTIDE SEQUENCE [LARGE SCALE GENOMIC DNA]</scope>
    <source>
        <strain evidence="19 20">DSM 14564</strain>
    </source>
</reference>
<evidence type="ECO:0000313" key="20">
    <source>
        <dbReference type="Proteomes" id="UP000698222"/>
    </source>
</evidence>
<dbReference type="RefSeq" id="WP_209893899.1">
    <property type="nucleotide sequence ID" value="NZ_BAAAJV010000008.1"/>
</dbReference>
<keyword evidence="9" id="KW-0238">DNA-binding</keyword>
<evidence type="ECO:0000256" key="14">
    <source>
        <dbReference type="ARBA" id="ARBA00048988"/>
    </source>
</evidence>
<keyword evidence="4" id="KW-0227">DNA damage</keyword>
<dbReference type="EMBL" id="JAGIOC010000001">
    <property type="protein sequence ID" value="MBP2410374.1"/>
    <property type="molecule type" value="Genomic_DNA"/>
</dbReference>
<dbReference type="SUPFAM" id="SSF52540">
    <property type="entry name" value="P-loop containing nucleoside triphosphate hydrolases"/>
    <property type="match status" value="1"/>
</dbReference>
<proteinExistence type="inferred from homology"/>
<dbReference type="InterPro" id="IPR000212">
    <property type="entry name" value="DNA_helicase_UvrD/REP"/>
</dbReference>
<evidence type="ECO:0000256" key="13">
    <source>
        <dbReference type="ARBA" id="ARBA00034808"/>
    </source>
</evidence>
<dbReference type="Pfam" id="PF12705">
    <property type="entry name" value="PDDEXK_1"/>
    <property type="match status" value="1"/>
</dbReference>
<dbReference type="InterPro" id="IPR014017">
    <property type="entry name" value="DNA_helicase_UvrD-like_C"/>
</dbReference>
<evidence type="ECO:0000259" key="17">
    <source>
        <dbReference type="PROSITE" id="PS51198"/>
    </source>
</evidence>
<keyword evidence="11" id="KW-0413">Isomerase</keyword>
<feature type="domain" description="UvrD-like helicase C-terminal" evidence="18">
    <location>
        <begin position="440"/>
        <end position="713"/>
    </location>
</feature>
<sequence>MTFTLINASAGSGKTYTLTRKLAERIEAGLDPAQIIATTFTVKAAEELTGRIRSTLLDRSQVTEARGIDSAVIGTVNSVAGRLVTDYALDAGISPTVEVLDAAPQKAAFGAAIAHSAAAAGVRWADLLARTEHDGDENDTGFRPKQAWRARVKDVADAARTNLLGAEDLRASVAASWEEYRRTAELPEPLEDRRPRWLHLLDQRLEDLAGDLEASRTADGEPIPGGPIRSTSLNRTANDLESLRRLRRTLADHDRAPWSTWMRIAKGGFGAAAKKALAPLSEEIAADLPSTITWQQDLRDLLALILETAADSLDSYETYKRDLGLIDFIDQEVRALRLLQDSPRVRASVASRFRLLAVDEFQDTSPVQLALFLELSGLIEDKIWVGDPKQAIYGFRDADPRLMQDIIAALERGDTVFGRGDVENLSHSWRSAERLVELSNAIFTRVFAPHGQDRERITLSIPPQRAAQAAGGALEVWEATKHDRRVVSAEKHAAMIAEQIRARIEEGSFTPGGTAVLVRTNTQRQQVVAALQARGVPTAGAAHALLASREAQIVRAALAVSLDGTDTLALTELVTLLEDHGAHESWFAQLMAAPDRASRAQVFAAWWEDDVLAGLREVRRACIAFTPEEMISALIDALDLPQRIKRWSDQGSRRRSLDALRSLARETTQRRRAEGSPVTLTGLRAELDAWEEGPDLSGLPDAVWVGTVHGAKGLEWDHVVTYLTARAKDYDKTWGVLVRSPERVDVTAPLAGRSLVFWPQMPVPEEIGEHLARSDFATRRARGEAEEAGRLYYVALTRAAATGVLAVPGPRTVLDALIEGPAEEEPASSLLAWSQDGIRVDGTAEPLPARVTRTNVDDLLDEVPTRLPAVTDPLAVTDIPVRPTGADAERAAARFQASAAISAVSLGTVGEPLPIGRRLVPDGGPRWERVGEAVHAYLALPLEHLDLAQQEAAASRLVERWAVSRAVDPGVLREAGEAWNAFLAAEFPGAEQLTEQPITWWNEDAQVMEGWIDTLLRLPDGSVVLVDHKSYPGDDPVTTVRERYLGQMSTYSRALAAAGSQPDRILIHLPLRGEVLEVTLHEHAR</sequence>
<keyword evidence="5 15" id="KW-0378">Hydrolase</keyword>
<keyword evidence="8 15" id="KW-0067">ATP-binding</keyword>
<evidence type="ECO:0000256" key="16">
    <source>
        <dbReference type="SAM" id="MobiDB-lite"/>
    </source>
</evidence>
<organism evidence="19 20">
    <name type="scientific">Brachybacterium fresconis</name>
    <dbReference type="NCBI Taxonomy" id="173363"/>
    <lineage>
        <taxon>Bacteria</taxon>
        <taxon>Bacillati</taxon>
        <taxon>Actinomycetota</taxon>
        <taxon>Actinomycetes</taxon>
        <taxon>Micrococcales</taxon>
        <taxon>Dermabacteraceae</taxon>
        <taxon>Brachybacterium</taxon>
    </lineage>
</organism>
<evidence type="ECO:0000256" key="15">
    <source>
        <dbReference type="PROSITE-ProRule" id="PRU00560"/>
    </source>
</evidence>
<comment type="catalytic activity">
    <reaction evidence="14">
        <text>ATP + H2O = ADP + phosphate + H(+)</text>
        <dbReference type="Rhea" id="RHEA:13065"/>
        <dbReference type="ChEBI" id="CHEBI:15377"/>
        <dbReference type="ChEBI" id="CHEBI:15378"/>
        <dbReference type="ChEBI" id="CHEBI:30616"/>
        <dbReference type="ChEBI" id="CHEBI:43474"/>
        <dbReference type="ChEBI" id="CHEBI:456216"/>
        <dbReference type="EC" id="5.6.2.4"/>
    </reaction>
</comment>
<evidence type="ECO:0000256" key="10">
    <source>
        <dbReference type="ARBA" id="ARBA00023204"/>
    </source>
</evidence>
<dbReference type="EC" id="5.6.2.4" evidence="13"/>
<comment type="catalytic activity">
    <reaction evidence="12">
        <text>Couples ATP hydrolysis with the unwinding of duplex DNA by translocating in the 3'-5' direction.</text>
        <dbReference type="EC" id="5.6.2.4"/>
    </reaction>
</comment>
<evidence type="ECO:0000256" key="5">
    <source>
        <dbReference type="ARBA" id="ARBA00022801"/>
    </source>
</evidence>
<dbReference type="Gene3D" id="3.40.50.300">
    <property type="entry name" value="P-loop containing nucleotide triphosphate hydrolases"/>
    <property type="match status" value="4"/>
</dbReference>
<evidence type="ECO:0000259" key="18">
    <source>
        <dbReference type="PROSITE" id="PS51217"/>
    </source>
</evidence>
<feature type="region of interest" description="Disordered" evidence="16">
    <location>
        <begin position="213"/>
        <end position="232"/>
    </location>
</feature>
<evidence type="ECO:0000256" key="8">
    <source>
        <dbReference type="ARBA" id="ARBA00022840"/>
    </source>
</evidence>
<evidence type="ECO:0000256" key="2">
    <source>
        <dbReference type="ARBA" id="ARBA00022722"/>
    </source>
</evidence>
<dbReference type="PROSITE" id="PS51198">
    <property type="entry name" value="UVRD_HELICASE_ATP_BIND"/>
    <property type="match status" value="1"/>
</dbReference>
<comment type="similarity">
    <text evidence="1">Belongs to the helicase family. UvrD subfamily.</text>
</comment>
<evidence type="ECO:0000313" key="19">
    <source>
        <dbReference type="EMBL" id="MBP2410374.1"/>
    </source>
</evidence>
<dbReference type="InterPro" id="IPR027417">
    <property type="entry name" value="P-loop_NTPase"/>
</dbReference>
<dbReference type="Proteomes" id="UP000698222">
    <property type="component" value="Unassembled WGS sequence"/>
</dbReference>
<accession>A0ABS4YNP4</accession>
<keyword evidence="20" id="KW-1185">Reference proteome</keyword>
<dbReference type="PANTHER" id="PTHR11070">
    <property type="entry name" value="UVRD / RECB / PCRA DNA HELICASE FAMILY MEMBER"/>
    <property type="match status" value="1"/>
</dbReference>
<keyword evidence="7" id="KW-0269">Exonuclease</keyword>
<keyword evidence="3 15" id="KW-0547">Nucleotide-binding</keyword>
<evidence type="ECO:0000256" key="7">
    <source>
        <dbReference type="ARBA" id="ARBA00022839"/>
    </source>
</evidence>
<dbReference type="SUPFAM" id="SSF52980">
    <property type="entry name" value="Restriction endonuclease-like"/>
    <property type="match status" value="1"/>
</dbReference>
<dbReference type="InterPro" id="IPR011604">
    <property type="entry name" value="PDDEXK-like_dom_sf"/>
</dbReference>
<gene>
    <name evidence="19" type="ORF">JOF44_003277</name>
</gene>
<dbReference type="InterPro" id="IPR011335">
    <property type="entry name" value="Restrct_endonuc-II-like"/>
</dbReference>
<keyword evidence="10" id="KW-0234">DNA repair</keyword>
<evidence type="ECO:0000256" key="9">
    <source>
        <dbReference type="ARBA" id="ARBA00023125"/>
    </source>
</evidence>